<reference evidence="2 3" key="1">
    <citation type="submission" date="2020-02" db="EMBL/GenBank/DDBJ databases">
        <authorList>
            <person name="Ferguson B K."/>
        </authorList>
    </citation>
    <scope>NUCLEOTIDE SEQUENCE [LARGE SCALE GENOMIC DNA]</scope>
</reference>
<dbReference type="EMBL" id="CADCXV010000646">
    <property type="protein sequence ID" value="CAB0031537.1"/>
    <property type="molecule type" value="Genomic_DNA"/>
</dbReference>
<organism evidence="2 3">
    <name type="scientific">Trichogramma brassicae</name>
    <dbReference type="NCBI Taxonomy" id="86971"/>
    <lineage>
        <taxon>Eukaryota</taxon>
        <taxon>Metazoa</taxon>
        <taxon>Ecdysozoa</taxon>
        <taxon>Arthropoda</taxon>
        <taxon>Hexapoda</taxon>
        <taxon>Insecta</taxon>
        <taxon>Pterygota</taxon>
        <taxon>Neoptera</taxon>
        <taxon>Endopterygota</taxon>
        <taxon>Hymenoptera</taxon>
        <taxon>Apocrita</taxon>
        <taxon>Proctotrupomorpha</taxon>
        <taxon>Chalcidoidea</taxon>
        <taxon>Trichogrammatidae</taxon>
        <taxon>Trichogramma</taxon>
    </lineage>
</organism>
<accession>A0A6H5I577</accession>
<evidence type="ECO:0000313" key="3">
    <source>
        <dbReference type="Proteomes" id="UP000479190"/>
    </source>
</evidence>
<evidence type="ECO:0000313" key="2">
    <source>
        <dbReference type="EMBL" id="CAB0031537.1"/>
    </source>
</evidence>
<proteinExistence type="predicted"/>
<feature type="region of interest" description="Disordered" evidence="1">
    <location>
        <begin position="101"/>
        <end position="134"/>
    </location>
</feature>
<sequence length="173" mass="19498">MRSAFTGGPLSLLKASDLSRSSSSYIESPASRSLLDRARSRTASKPARTNILHFPFILANTRSRESNVFAYAGVAATASTIVCAHIVRTLRTFRQVATDLRKRSKRTKRDRQQLAHTQARLPHGVPPVQTRARGESQQLTRLFDRNPLCMPMCIYLKYVIRSAWVFLSRPPND</sequence>
<protein>
    <submittedName>
        <fullName evidence="2">Uncharacterized protein</fullName>
    </submittedName>
</protein>
<dbReference type="AlphaFoldDB" id="A0A6H5I577"/>
<name>A0A6H5I577_9HYME</name>
<evidence type="ECO:0000256" key="1">
    <source>
        <dbReference type="SAM" id="MobiDB-lite"/>
    </source>
</evidence>
<gene>
    <name evidence="2" type="ORF">TBRA_LOCUS3504</name>
</gene>
<dbReference type="Proteomes" id="UP000479190">
    <property type="component" value="Unassembled WGS sequence"/>
</dbReference>
<keyword evidence="3" id="KW-1185">Reference proteome</keyword>